<organism evidence="3 4">
    <name type="scientific">Kluyveromyces dobzhanskii CBS 2104</name>
    <dbReference type="NCBI Taxonomy" id="1427455"/>
    <lineage>
        <taxon>Eukaryota</taxon>
        <taxon>Fungi</taxon>
        <taxon>Dikarya</taxon>
        <taxon>Ascomycota</taxon>
        <taxon>Saccharomycotina</taxon>
        <taxon>Saccharomycetes</taxon>
        <taxon>Saccharomycetales</taxon>
        <taxon>Saccharomycetaceae</taxon>
        <taxon>Kluyveromyces</taxon>
    </lineage>
</organism>
<evidence type="ECO:0000313" key="4">
    <source>
        <dbReference type="Proteomes" id="UP000031516"/>
    </source>
</evidence>
<dbReference type="InterPro" id="IPR021006">
    <property type="entry name" value="Hda2/3"/>
</dbReference>
<protein>
    <submittedName>
        <fullName evidence="3">WGS project CCBQ000000000 data, contig 00099</fullName>
    </submittedName>
</protein>
<dbReference type="Gene3D" id="3.40.50.12360">
    <property type="match status" value="1"/>
</dbReference>
<dbReference type="InterPro" id="IPR038609">
    <property type="entry name" value="HDA1_su2/3_sf"/>
</dbReference>
<dbReference type="OrthoDB" id="4034449at2759"/>
<feature type="compositionally biased region" description="Low complexity" evidence="2">
    <location>
        <begin position="615"/>
        <end position="633"/>
    </location>
</feature>
<keyword evidence="4" id="KW-1185">Reference proteome</keyword>
<evidence type="ECO:0000313" key="3">
    <source>
        <dbReference type="EMBL" id="CDO93190.1"/>
    </source>
</evidence>
<dbReference type="Pfam" id="PF11496">
    <property type="entry name" value="HDA2-3"/>
    <property type="match status" value="1"/>
</dbReference>
<gene>
    <name evidence="3" type="ORF">KLDO_g1492</name>
</gene>
<dbReference type="EMBL" id="CCBQ010000019">
    <property type="protein sequence ID" value="CDO93190.1"/>
    <property type="molecule type" value="Genomic_DNA"/>
</dbReference>
<sequence length="633" mass="72943">MNTASNRTHVFYIPVGFTQVQKDLLEILISIHAESFISRKDKTLLPKLHSEAGGKVSEVKRDLSMAALTDFQLTEWFLENIRAVSNHPCLLVEHYMPRQFLLMEPTERLISTSDKFGKLNLMVNLLLNRKDNSRPLQIAIVSHSVKELDLIEGVMLGKVAKLKRLSGTSLFDEKHEYDDQSSGSSIANGEYASNSGSVAPDQNNKSKDEYHYSKSRRKGKPNQLDWLFLATTTHLAHSEDLLSRYNLDTIISFDPMLDETLPSISKARKNGKKIPLVKLLVQDSPDHYLLSEKKNSVTSQDVLTDSIAHFLKYRADNKDLVSLQQYESIVKSIINEENLGEFLPDVTPGTSKRDVDLISFLTNPFGLMPLTYGKYELWLQTGPMDIKNYQYILKNLAADRLKQCHIEFDESEKLVLETRSKETKRLNEFDDMKIEAGQLFKKLKDSETKVNDSEKRVERTRSELEVLEERLKKLVERKSELVRLLDLEDTTKEFETYRQNRSKLSEDVDSLKKSNDEESLKNDEFRAEYQQKSSEAAQEVLNISALKNEKEQLERQFKGPFMKSDLLILQKEESKLKISLRRMVQQSQFLIQYMNRVQGQYNIENEPEKKPSPAANNSSRYTRTTRATSPTYT</sequence>
<feature type="region of interest" description="Disordered" evidence="2">
    <location>
        <begin position="604"/>
        <end position="633"/>
    </location>
</feature>
<reference evidence="3 4" key="1">
    <citation type="submission" date="2014-03" db="EMBL/GenBank/DDBJ databases">
        <title>The genome of Kluyveromyces dobzhanskii.</title>
        <authorList>
            <person name="Nystedt B."/>
            <person name="Astrom S."/>
        </authorList>
    </citation>
    <scope>NUCLEOTIDE SEQUENCE [LARGE SCALE GENOMIC DNA]</scope>
    <source>
        <strain evidence="3 4">CBS 2104</strain>
    </source>
</reference>
<name>A0A0A8L2U5_9SACH</name>
<dbReference type="AlphaFoldDB" id="A0A0A8L2U5"/>
<proteinExistence type="predicted"/>
<evidence type="ECO:0000256" key="2">
    <source>
        <dbReference type="SAM" id="MobiDB-lite"/>
    </source>
</evidence>
<dbReference type="Proteomes" id="UP000031516">
    <property type="component" value="Unassembled WGS sequence"/>
</dbReference>
<feature type="region of interest" description="Disordered" evidence="2">
    <location>
        <begin position="175"/>
        <end position="217"/>
    </location>
</feature>
<keyword evidence="1" id="KW-0175">Coiled coil</keyword>
<dbReference type="GO" id="GO:0070823">
    <property type="term" value="C:HDA1 complex"/>
    <property type="evidence" value="ECO:0007669"/>
    <property type="project" value="InterPro"/>
</dbReference>
<feature type="coiled-coil region" evidence="1">
    <location>
        <begin position="443"/>
        <end position="556"/>
    </location>
</feature>
<comment type="caution">
    <text evidence="3">The sequence shown here is derived from an EMBL/GenBank/DDBJ whole genome shotgun (WGS) entry which is preliminary data.</text>
</comment>
<accession>A0A0A8L2U5</accession>
<evidence type="ECO:0000256" key="1">
    <source>
        <dbReference type="SAM" id="Coils"/>
    </source>
</evidence>
<feature type="compositionally biased region" description="Polar residues" evidence="2">
    <location>
        <begin position="180"/>
        <end position="203"/>
    </location>
</feature>